<evidence type="ECO:0000313" key="2">
    <source>
        <dbReference type="Proteomes" id="UP000640489"/>
    </source>
</evidence>
<name>A0A930VD43_9ACTN</name>
<dbReference type="AlphaFoldDB" id="A0A930VD43"/>
<organism evidence="1 2">
    <name type="scientific">Nocardioides islandensis</name>
    <dbReference type="NCBI Taxonomy" id="433663"/>
    <lineage>
        <taxon>Bacteria</taxon>
        <taxon>Bacillati</taxon>
        <taxon>Actinomycetota</taxon>
        <taxon>Actinomycetes</taxon>
        <taxon>Propionibacteriales</taxon>
        <taxon>Nocardioidaceae</taxon>
        <taxon>Nocardioides</taxon>
    </lineage>
</organism>
<gene>
    <name evidence="1" type="ORF">ISU07_05885</name>
</gene>
<dbReference type="RefSeq" id="WP_194705859.1">
    <property type="nucleotide sequence ID" value="NZ_JADKPN010000002.1"/>
</dbReference>
<proteinExistence type="predicted"/>
<keyword evidence="2" id="KW-1185">Reference proteome</keyword>
<comment type="caution">
    <text evidence="1">The sequence shown here is derived from an EMBL/GenBank/DDBJ whole genome shotgun (WGS) entry which is preliminary data.</text>
</comment>
<evidence type="ECO:0000313" key="1">
    <source>
        <dbReference type="EMBL" id="MBF4762650.1"/>
    </source>
</evidence>
<sequence>MAAGRLPDRIAPHHTLSWDIPRQQLSDTASASLQQRQLLALARQQLPGVSVAESRIAVTGTQAFTLDDEPGEGDDAFLVPSVGEFARLHSWAGTRLSPGFVMVCGPRDDAEPIPAQQGAVLDALGDAGLRRSR</sequence>
<protein>
    <submittedName>
        <fullName evidence="1">Uncharacterized protein</fullName>
    </submittedName>
</protein>
<reference evidence="1" key="1">
    <citation type="submission" date="2020-11" db="EMBL/GenBank/DDBJ databases">
        <title>Nocardioides sp. nov., isolated from Soil of Cynanchum wilfordii Hemsley rhizosphere.</title>
        <authorList>
            <person name="Lee J.-S."/>
            <person name="Suh M.K."/>
            <person name="Kim J.-S."/>
        </authorList>
    </citation>
    <scope>NUCLEOTIDE SEQUENCE</scope>
    <source>
        <strain evidence="1">KCTC 19275</strain>
    </source>
</reference>
<accession>A0A930VD43</accession>
<dbReference type="Proteomes" id="UP000640489">
    <property type="component" value="Unassembled WGS sequence"/>
</dbReference>
<dbReference type="EMBL" id="JADKPN010000002">
    <property type="protein sequence ID" value="MBF4762650.1"/>
    <property type="molecule type" value="Genomic_DNA"/>
</dbReference>